<accession>A0ABV1IZI5</accession>
<dbReference type="Proteomes" id="UP001491691">
    <property type="component" value="Unassembled WGS sequence"/>
</dbReference>
<sequence>MNKKFSILLACLVLVTSGCKKNNLENKNINETTQSKNVEEEINNILFSNLNDEKSLEFVKNVVQNKINKNNFEKYISLVRDYNKDIPKDLLFGDFKNKSYTNYDVGKIIEARNKINHKFPDTNCRINSFLLLKDEMNFNSDTKIDDELLFMDKESIKNSNLFSDDEFNSFKKLFSRVATNTSKDSKIQGEVMSSYLSNFTFPKKVKMLSVILHDNLDGDYLFIGHVGVLIPIEKGCLFLEKISFEEPYQAVKFANKESCYKYLKEKYKDYKDPNVAPPFIMENNKYVEI</sequence>
<keyword evidence="3" id="KW-1185">Reference proteome</keyword>
<proteinExistence type="predicted"/>
<evidence type="ECO:0000259" key="1">
    <source>
        <dbReference type="Pfam" id="PF14133"/>
    </source>
</evidence>
<protein>
    <submittedName>
        <fullName evidence="2">DUF4300 family protein</fullName>
    </submittedName>
</protein>
<dbReference type="RefSeq" id="WP_349187898.1">
    <property type="nucleotide sequence ID" value="NZ_JBBNPP010000002.1"/>
</dbReference>
<organism evidence="2 3">
    <name type="scientific">Peptoniphilus senegalensis</name>
    <dbReference type="NCBI Taxonomy" id="1465757"/>
    <lineage>
        <taxon>Bacteria</taxon>
        <taxon>Bacillati</taxon>
        <taxon>Bacillota</taxon>
        <taxon>Tissierellia</taxon>
        <taxon>Tissierellales</taxon>
        <taxon>Peptoniphilaceae</taxon>
        <taxon>Peptoniphilus</taxon>
    </lineage>
</organism>
<dbReference type="EMBL" id="JBBNPP010000002">
    <property type="protein sequence ID" value="MEQ3346067.1"/>
    <property type="molecule type" value="Genomic_DNA"/>
</dbReference>
<evidence type="ECO:0000313" key="2">
    <source>
        <dbReference type="EMBL" id="MEQ3346067.1"/>
    </source>
</evidence>
<feature type="domain" description="DUF4300" evidence="1">
    <location>
        <begin position="47"/>
        <end position="286"/>
    </location>
</feature>
<gene>
    <name evidence="2" type="ORF">AAA073_01310</name>
</gene>
<reference evidence="2 3" key="1">
    <citation type="submission" date="2024-04" db="EMBL/GenBank/DDBJ databases">
        <title>Human intestinal bacterial collection.</title>
        <authorList>
            <person name="Pauvert C."/>
            <person name="Hitch T.C.A."/>
            <person name="Clavel T."/>
        </authorList>
    </citation>
    <scope>NUCLEOTIDE SEQUENCE [LARGE SCALE GENOMIC DNA]</scope>
    <source>
        <strain evidence="2 3">CLA-SR-H019</strain>
    </source>
</reference>
<dbReference type="InterPro" id="IPR025389">
    <property type="entry name" value="DUF4300"/>
</dbReference>
<dbReference type="Pfam" id="PF14133">
    <property type="entry name" value="DUF4300"/>
    <property type="match status" value="1"/>
</dbReference>
<evidence type="ECO:0000313" key="3">
    <source>
        <dbReference type="Proteomes" id="UP001491691"/>
    </source>
</evidence>
<dbReference type="PROSITE" id="PS51257">
    <property type="entry name" value="PROKAR_LIPOPROTEIN"/>
    <property type="match status" value="1"/>
</dbReference>
<name>A0ABV1IZI5_9FIRM</name>
<comment type="caution">
    <text evidence="2">The sequence shown here is derived from an EMBL/GenBank/DDBJ whole genome shotgun (WGS) entry which is preliminary data.</text>
</comment>